<evidence type="ECO:0000259" key="3">
    <source>
        <dbReference type="PROSITE" id="PS50930"/>
    </source>
</evidence>
<dbReference type="PROSITE" id="PS50110">
    <property type="entry name" value="RESPONSE_REGULATORY"/>
    <property type="match status" value="1"/>
</dbReference>
<dbReference type="EMBL" id="SPPK01000001">
    <property type="protein sequence ID" value="TFU91229.1"/>
    <property type="molecule type" value="Genomic_DNA"/>
</dbReference>
<dbReference type="Pfam" id="PF00072">
    <property type="entry name" value="Response_reg"/>
    <property type="match status" value="1"/>
</dbReference>
<protein>
    <submittedName>
        <fullName evidence="4">Response regulator transcription factor</fullName>
    </submittedName>
</protein>
<dbReference type="RefSeq" id="WP_135104244.1">
    <property type="nucleotide sequence ID" value="NZ_JADGKW010000001.1"/>
</dbReference>
<organism evidence="4 5">
    <name type="scientific">Dysgonomonas mossii</name>
    <dbReference type="NCBI Taxonomy" id="163665"/>
    <lineage>
        <taxon>Bacteria</taxon>
        <taxon>Pseudomonadati</taxon>
        <taxon>Bacteroidota</taxon>
        <taxon>Bacteroidia</taxon>
        <taxon>Bacteroidales</taxon>
        <taxon>Dysgonomonadaceae</taxon>
        <taxon>Dysgonomonas</taxon>
    </lineage>
</organism>
<dbReference type="GO" id="GO:0000156">
    <property type="term" value="F:phosphorelay response regulator activity"/>
    <property type="evidence" value="ECO:0007669"/>
    <property type="project" value="InterPro"/>
</dbReference>
<feature type="domain" description="HTH LytTR-type" evidence="3">
    <location>
        <begin position="142"/>
        <end position="246"/>
    </location>
</feature>
<dbReference type="Proteomes" id="UP000298285">
    <property type="component" value="Unassembled WGS sequence"/>
</dbReference>
<sequence>MMENLNNIRLRCLIIDDEPGAIEGIKLYIGKLDFLEIVDTCFSAIDAASILKEKEIDLMFLDINMPDLTGLEFLESLETAPLTILTTAYSEYALEGYRFNVIDYLLKPIAFQRFFQAAQKAKNTYTSQLLFKQNLENNDNDIYIKQGDSFIRIVWADIRYIESMQNYVKIHLSDKIHIVHQTMAATEEMLPRESFFRIHKSFLVNISHIDSIKGGRIYVKDKELPLSKYRRGDLFKVVINKKLFGK</sequence>
<dbReference type="PANTHER" id="PTHR37299">
    <property type="entry name" value="TRANSCRIPTIONAL REGULATOR-RELATED"/>
    <property type="match status" value="1"/>
</dbReference>
<dbReference type="OrthoDB" id="1490554at2"/>
<dbReference type="GO" id="GO:0003677">
    <property type="term" value="F:DNA binding"/>
    <property type="evidence" value="ECO:0007669"/>
    <property type="project" value="InterPro"/>
</dbReference>
<dbReference type="Gene3D" id="2.40.50.1020">
    <property type="entry name" value="LytTr DNA-binding domain"/>
    <property type="match status" value="1"/>
</dbReference>
<dbReference type="SUPFAM" id="SSF52172">
    <property type="entry name" value="CheY-like"/>
    <property type="match status" value="1"/>
</dbReference>
<evidence type="ECO:0000313" key="4">
    <source>
        <dbReference type="EMBL" id="TFU91229.1"/>
    </source>
</evidence>
<dbReference type="InterPro" id="IPR001789">
    <property type="entry name" value="Sig_transdc_resp-reg_receiver"/>
</dbReference>
<evidence type="ECO:0000313" key="5">
    <source>
        <dbReference type="Proteomes" id="UP000298285"/>
    </source>
</evidence>
<dbReference type="InterPro" id="IPR011006">
    <property type="entry name" value="CheY-like_superfamily"/>
</dbReference>
<evidence type="ECO:0000256" key="1">
    <source>
        <dbReference type="PROSITE-ProRule" id="PRU00169"/>
    </source>
</evidence>
<comment type="caution">
    <text evidence="4">The sequence shown here is derived from an EMBL/GenBank/DDBJ whole genome shotgun (WGS) entry which is preliminary data.</text>
</comment>
<feature type="modified residue" description="4-aspartylphosphate" evidence="1">
    <location>
        <position position="62"/>
    </location>
</feature>
<name>A0A4Y9ITV5_9BACT</name>
<gene>
    <name evidence="4" type="ORF">E4T88_04395</name>
</gene>
<dbReference type="InterPro" id="IPR007492">
    <property type="entry name" value="LytTR_DNA-bd_dom"/>
</dbReference>
<dbReference type="AlphaFoldDB" id="A0A4Y9ITV5"/>
<proteinExistence type="predicted"/>
<evidence type="ECO:0000259" key="2">
    <source>
        <dbReference type="PROSITE" id="PS50110"/>
    </source>
</evidence>
<accession>A0A4Y9ITV5</accession>
<reference evidence="4 5" key="1">
    <citation type="submission" date="2019-03" db="EMBL/GenBank/DDBJ databases">
        <title>Diversity of the mouse oral microbiome.</title>
        <authorList>
            <person name="Joseph S."/>
            <person name="Aduse-Opoku J."/>
            <person name="Curtis M."/>
            <person name="Wade W."/>
            <person name="Hashim A."/>
        </authorList>
    </citation>
    <scope>NUCLEOTIDE SEQUENCE [LARGE SCALE GENOMIC DNA]</scope>
    <source>
        <strain evidence="4 5">P11</strain>
    </source>
</reference>
<dbReference type="SMART" id="SM00850">
    <property type="entry name" value="LytTR"/>
    <property type="match status" value="1"/>
</dbReference>
<feature type="domain" description="Response regulatory" evidence="2">
    <location>
        <begin position="11"/>
        <end position="122"/>
    </location>
</feature>
<dbReference type="PROSITE" id="PS50930">
    <property type="entry name" value="HTH_LYTTR"/>
    <property type="match status" value="1"/>
</dbReference>
<dbReference type="SMART" id="SM00448">
    <property type="entry name" value="REC"/>
    <property type="match status" value="1"/>
</dbReference>
<dbReference type="PANTHER" id="PTHR37299:SF1">
    <property type="entry name" value="STAGE 0 SPORULATION PROTEIN A HOMOLOG"/>
    <property type="match status" value="1"/>
</dbReference>
<dbReference type="InterPro" id="IPR046947">
    <property type="entry name" value="LytR-like"/>
</dbReference>
<dbReference type="Pfam" id="PF04397">
    <property type="entry name" value="LytTR"/>
    <property type="match status" value="1"/>
</dbReference>
<keyword evidence="1" id="KW-0597">Phosphoprotein</keyword>
<dbReference type="Gene3D" id="3.40.50.2300">
    <property type="match status" value="1"/>
</dbReference>